<dbReference type="InterPro" id="IPR011989">
    <property type="entry name" value="ARM-like"/>
</dbReference>
<protein>
    <recommendedName>
        <fullName evidence="1">ELMO armadillo-like helical domain-containing protein</fullName>
    </recommendedName>
</protein>
<accession>F4Q6D9</accession>
<dbReference type="OrthoDB" id="28413at2759"/>
<dbReference type="RefSeq" id="XP_004354849.1">
    <property type="nucleotide sequence ID" value="XM_004354797.1"/>
</dbReference>
<dbReference type="Gene3D" id="1.25.10.10">
    <property type="entry name" value="Leucine-rich Repeat Variant"/>
    <property type="match status" value="1"/>
</dbReference>
<dbReference type="AlphaFoldDB" id="F4Q6D9"/>
<evidence type="ECO:0000259" key="1">
    <source>
        <dbReference type="Pfam" id="PF11841"/>
    </source>
</evidence>
<keyword evidence="3" id="KW-1185">Reference proteome</keyword>
<dbReference type="KEGG" id="dfa:DFA_08987"/>
<dbReference type="GeneID" id="14868497"/>
<sequence>MSIYLSIPFLPKKWMVAQVYIVCEEEDHHHHSDETPISSKGICLGLSSTIRGRELGDQPTTSSSSTLTSPTLTSTSSAFVLNESEIQLSDNERVELMLAPIYQVDLVMEFLNSDTLIKKGLMELKNHLKHTTFTGEFLRKGGLNILQSIIMDQVGNTLSYSLGVFELILKSPEFDWSQLSIKIVEKIVTLFDHNSINISNPALKIAVCQTKIE</sequence>
<reference evidence="3" key="1">
    <citation type="journal article" date="2011" name="Genome Res.">
        <title>Phylogeny-wide analysis of social amoeba genomes highlights ancient origins for complex intercellular communication.</title>
        <authorList>
            <person name="Heidel A.J."/>
            <person name="Lawal H.M."/>
            <person name="Felder M."/>
            <person name="Schilde C."/>
            <person name="Helps N.R."/>
            <person name="Tunggal B."/>
            <person name="Rivero F."/>
            <person name="John U."/>
            <person name="Schleicher M."/>
            <person name="Eichinger L."/>
            <person name="Platzer M."/>
            <person name="Noegel A.A."/>
            <person name="Schaap P."/>
            <person name="Gloeckner G."/>
        </authorList>
    </citation>
    <scope>NUCLEOTIDE SEQUENCE [LARGE SCALE GENOMIC DNA]</scope>
    <source>
        <strain evidence="3">SH3</strain>
    </source>
</reference>
<gene>
    <name evidence="2" type="ORF">DFA_08987</name>
</gene>
<name>F4Q6D9_CACFS</name>
<feature type="domain" description="ELMO armadillo-like helical" evidence="1">
    <location>
        <begin position="132"/>
        <end position="205"/>
    </location>
</feature>
<dbReference type="Proteomes" id="UP000007797">
    <property type="component" value="Unassembled WGS sequence"/>
</dbReference>
<evidence type="ECO:0000313" key="2">
    <source>
        <dbReference type="EMBL" id="EGG16449.1"/>
    </source>
</evidence>
<dbReference type="Pfam" id="PF11841">
    <property type="entry name" value="ELMO_ARM"/>
    <property type="match status" value="1"/>
</dbReference>
<proteinExistence type="predicted"/>
<organism evidence="2 3">
    <name type="scientific">Cavenderia fasciculata</name>
    <name type="common">Slime mold</name>
    <name type="synonym">Dictyostelium fasciculatum</name>
    <dbReference type="NCBI Taxonomy" id="261658"/>
    <lineage>
        <taxon>Eukaryota</taxon>
        <taxon>Amoebozoa</taxon>
        <taxon>Evosea</taxon>
        <taxon>Eumycetozoa</taxon>
        <taxon>Dictyostelia</taxon>
        <taxon>Acytosteliales</taxon>
        <taxon>Cavenderiaceae</taxon>
        <taxon>Cavenderia</taxon>
    </lineage>
</organism>
<dbReference type="EMBL" id="GL883023">
    <property type="protein sequence ID" value="EGG16449.1"/>
    <property type="molecule type" value="Genomic_DNA"/>
</dbReference>
<dbReference type="InterPro" id="IPR024574">
    <property type="entry name" value="ELMO_ARM"/>
</dbReference>
<evidence type="ECO:0000313" key="3">
    <source>
        <dbReference type="Proteomes" id="UP000007797"/>
    </source>
</evidence>